<evidence type="ECO:0000313" key="6">
    <source>
        <dbReference type="Proteomes" id="UP001549691"/>
    </source>
</evidence>
<dbReference type="GO" id="GO:0016301">
    <property type="term" value="F:kinase activity"/>
    <property type="evidence" value="ECO:0007669"/>
    <property type="project" value="UniProtKB-KW"/>
</dbReference>
<dbReference type="RefSeq" id="WP_354599595.1">
    <property type="nucleotide sequence ID" value="NZ_JBEWZI010000002.1"/>
</dbReference>
<protein>
    <recommendedName>
        <fullName evidence="1">diguanylate cyclase</fullName>
        <ecNumber evidence="1">2.7.7.65</ecNumber>
    </recommendedName>
</protein>
<reference evidence="5 6" key="1">
    <citation type="submission" date="2024-07" db="EMBL/GenBank/DDBJ databases">
        <title>Uliginosibacterium flavum JJ3220;KACC:17644.</title>
        <authorList>
            <person name="Kim M.K."/>
        </authorList>
    </citation>
    <scope>NUCLEOTIDE SEQUENCE [LARGE SCALE GENOMIC DNA]</scope>
    <source>
        <strain evidence="5 6">KACC:17644</strain>
    </source>
</reference>
<evidence type="ECO:0000313" key="5">
    <source>
        <dbReference type="EMBL" id="MET7013139.1"/>
    </source>
</evidence>
<dbReference type="EC" id="2.7.7.65" evidence="1"/>
<dbReference type="SMART" id="SM00267">
    <property type="entry name" value="GGDEF"/>
    <property type="match status" value="1"/>
</dbReference>
<keyword evidence="6" id="KW-1185">Reference proteome</keyword>
<dbReference type="InterPro" id="IPR000160">
    <property type="entry name" value="GGDEF_dom"/>
</dbReference>
<dbReference type="InterPro" id="IPR043128">
    <property type="entry name" value="Rev_trsase/Diguanyl_cyclase"/>
</dbReference>
<gene>
    <name evidence="5" type="ORF">ABXR19_02980</name>
</gene>
<dbReference type="EMBL" id="JBEWZI010000002">
    <property type="protein sequence ID" value="MET7013139.1"/>
    <property type="molecule type" value="Genomic_DNA"/>
</dbReference>
<evidence type="ECO:0000256" key="3">
    <source>
        <dbReference type="SAM" id="Phobius"/>
    </source>
</evidence>
<evidence type="ECO:0000256" key="1">
    <source>
        <dbReference type="ARBA" id="ARBA00012528"/>
    </source>
</evidence>
<dbReference type="InterPro" id="IPR035965">
    <property type="entry name" value="PAS-like_dom_sf"/>
</dbReference>
<comment type="catalytic activity">
    <reaction evidence="2">
        <text>2 GTP = 3',3'-c-di-GMP + 2 diphosphate</text>
        <dbReference type="Rhea" id="RHEA:24898"/>
        <dbReference type="ChEBI" id="CHEBI:33019"/>
        <dbReference type="ChEBI" id="CHEBI:37565"/>
        <dbReference type="ChEBI" id="CHEBI:58805"/>
        <dbReference type="EC" id="2.7.7.65"/>
    </reaction>
</comment>
<keyword evidence="3" id="KW-0472">Membrane</keyword>
<evidence type="ECO:0000259" key="4">
    <source>
        <dbReference type="PROSITE" id="PS50887"/>
    </source>
</evidence>
<dbReference type="InterPro" id="IPR029787">
    <property type="entry name" value="Nucleotide_cyclase"/>
</dbReference>
<accession>A0ABV2TGV9</accession>
<dbReference type="InterPro" id="IPR050469">
    <property type="entry name" value="Diguanylate_Cyclase"/>
</dbReference>
<dbReference type="SUPFAM" id="SSF55785">
    <property type="entry name" value="PYP-like sensor domain (PAS domain)"/>
    <property type="match status" value="1"/>
</dbReference>
<feature type="transmembrane region" description="Helical" evidence="3">
    <location>
        <begin position="179"/>
        <end position="196"/>
    </location>
</feature>
<sequence length="512" mass="57653">MNFDFSAPSIFLFVSATLCLWLSIHALRRQTTSFTRNYAGLMLCAAAYALGYGLELGSPDLIHVQVMLRIQYLGIPFLPYFWISLAWAYLEPQGMPLRWKYLPLCLSVAIFLVFQTNDLHHLYYTSQEFTRSNGLSITRIGKGPVYWLNIAYLNISIAIGALLLFRAWRQAIPLYRQQALMLLAGSFLPWIFHLLYQTGLSPHQIDLSPFGIAATGIIYSLATLNHKMLSVLPLARDIVFDGIAEGVIVLDSNLRIIDFNHAATRFYPKLMLSMIGAEAATLVNPAAFADPLPSAQAFIDSTDGRKLEIRCYPLRNKHGPQLGTALLIQDVSKKLALIDGLRELATIDELTGCCNRRRLIELSEREVLRATRHHQPLAFIILDVDDFKTINDTLGHLAGDDLLRRIAFTLRGRLRSTDILGRYGGDEFIITLPETTGSAAALIAQELLEHCFEHCDSRMSIGVVELTSENNSFTELLRQADFALYQSKLDGKNRVTLYRPTQELVDIRTMLR</sequence>
<feature type="transmembrane region" description="Helical" evidence="3">
    <location>
        <begin position="6"/>
        <end position="27"/>
    </location>
</feature>
<keyword evidence="5" id="KW-0808">Transferase</keyword>
<dbReference type="Gene3D" id="3.30.70.270">
    <property type="match status" value="1"/>
</dbReference>
<feature type="transmembrane region" description="Helical" evidence="3">
    <location>
        <begin position="39"/>
        <end position="58"/>
    </location>
</feature>
<evidence type="ECO:0000256" key="2">
    <source>
        <dbReference type="ARBA" id="ARBA00034247"/>
    </source>
</evidence>
<keyword evidence="3" id="KW-0812">Transmembrane</keyword>
<name>A0ABV2TGV9_9RHOO</name>
<organism evidence="5 6">
    <name type="scientific">Uliginosibacterium flavum</name>
    <dbReference type="NCBI Taxonomy" id="1396831"/>
    <lineage>
        <taxon>Bacteria</taxon>
        <taxon>Pseudomonadati</taxon>
        <taxon>Pseudomonadota</taxon>
        <taxon>Betaproteobacteria</taxon>
        <taxon>Rhodocyclales</taxon>
        <taxon>Zoogloeaceae</taxon>
        <taxon>Uliginosibacterium</taxon>
    </lineage>
</organism>
<dbReference type="PROSITE" id="PS50887">
    <property type="entry name" value="GGDEF"/>
    <property type="match status" value="1"/>
</dbReference>
<feature type="transmembrane region" description="Helical" evidence="3">
    <location>
        <begin position="102"/>
        <end position="124"/>
    </location>
</feature>
<feature type="transmembrane region" description="Helical" evidence="3">
    <location>
        <begin position="144"/>
        <end position="167"/>
    </location>
</feature>
<keyword evidence="5" id="KW-0418">Kinase</keyword>
<proteinExistence type="predicted"/>
<feature type="transmembrane region" description="Helical" evidence="3">
    <location>
        <begin position="70"/>
        <end position="90"/>
    </location>
</feature>
<dbReference type="PANTHER" id="PTHR45138">
    <property type="entry name" value="REGULATORY COMPONENTS OF SENSORY TRANSDUCTION SYSTEM"/>
    <property type="match status" value="1"/>
</dbReference>
<keyword evidence="3" id="KW-1133">Transmembrane helix</keyword>
<dbReference type="InterPro" id="IPR031621">
    <property type="entry name" value="HisKA_7TM"/>
</dbReference>
<dbReference type="SUPFAM" id="SSF55073">
    <property type="entry name" value="Nucleotide cyclase"/>
    <property type="match status" value="1"/>
</dbReference>
<feature type="domain" description="GGDEF" evidence="4">
    <location>
        <begin position="375"/>
        <end position="500"/>
    </location>
</feature>
<dbReference type="Pfam" id="PF16927">
    <property type="entry name" value="HisKA_7TM"/>
    <property type="match status" value="1"/>
</dbReference>
<dbReference type="NCBIfam" id="TIGR00254">
    <property type="entry name" value="GGDEF"/>
    <property type="match status" value="1"/>
</dbReference>
<dbReference type="Proteomes" id="UP001549691">
    <property type="component" value="Unassembled WGS sequence"/>
</dbReference>
<dbReference type="Pfam" id="PF00990">
    <property type="entry name" value="GGDEF"/>
    <property type="match status" value="1"/>
</dbReference>
<dbReference type="PANTHER" id="PTHR45138:SF9">
    <property type="entry name" value="DIGUANYLATE CYCLASE DGCM-RELATED"/>
    <property type="match status" value="1"/>
</dbReference>
<comment type="caution">
    <text evidence="5">The sequence shown here is derived from an EMBL/GenBank/DDBJ whole genome shotgun (WGS) entry which is preliminary data.</text>
</comment>
<dbReference type="CDD" id="cd01949">
    <property type="entry name" value="GGDEF"/>
    <property type="match status" value="1"/>
</dbReference>